<organism evidence="2 3">
    <name type="scientific">Kandleria vitulina</name>
    <dbReference type="NCBI Taxonomy" id="1630"/>
    <lineage>
        <taxon>Bacteria</taxon>
        <taxon>Bacillati</taxon>
        <taxon>Bacillota</taxon>
        <taxon>Erysipelotrichia</taxon>
        <taxon>Erysipelotrichales</taxon>
        <taxon>Coprobacillaceae</taxon>
        <taxon>Kandleria</taxon>
    </lineage>
</organism>
<dbReference type="AlphaFoldDB" id="A0A1H2V251"/>
<feature type="transmembrane region" description="Helical" evidence="1">
    <location>
        <begin position="6"/>
        <end position="25"/>
    </location>
</feature>
<feature type="transmembrane region" description="Helical" evidence="1">
    <location>
        <begin position="70"/>
        <end position="90"/>
    </location>
</feature>
<evidence type="ECO:0008006" key="4">
    <source>
        <dbReference type="Google" id="ProtNLM"/>
    </source>
</evidence>
<dbReference type="Pfam" id="PF10066">
    <property type="entry name" value="DUF2304"/>
    <property type="match status" value="1"/>
</dbReference>
<reference evidence="2 3" key="1">
    <citation type="submission" date="2016-10" db="EMBL/GenBank/DDBJ databases">
        <authorList>
            <person name="de Groot N.N."/>
        </authorList>
    </citation>
    <scope>NUCLEOTIDE SEQUENCE [LARGE SCALE GENOMIC DNA]</scope>
    <source>
        <strain evidence="2 3">S3b</strain>
    </source>
</reference>
<dbReference type="RefSeq" id="WP_081347259.1">
    <property type="nucleotide sequence ID" value="NZ_FNNF01000027.1"/>
</dbReference>
<evidence type="ECO:0000256" key="1">
    <source>
        <dbReference type="SAM" id="Phobius"/>
    </source>
</evidence>
<gene>
    <name evidence="2" type="ORF">SAMN04487759_1278</name>
</gene>
<dbReference type="Proteomes" id="UP000182429">
    <property type="component" value="Unassembled WGS sequence"/>
</dbReference>
<sequence>MMSKNLTIALIVFSVVWFVIVWRYIRRGRIAIKYGIVWIFAALAILFAGILPNFMSAITSFFGFLTMSNLIIGFLITLLMIITLVLTIIVTTQKKQIKLLIQEVSLLKSKENKHCK</sequence>
<accession>A0A1H2V251</accession>
<keyword evidence="1" id="KW-1133">Transmembrane helix</keyword>
<dbReference type="EMBL" id="FNNF01000027">
    <property type="protein sequence ID" value="SDW62029.1"/>
    <property type="molecule type" value="Genomic_DNA"/>
</dbReference>
<evidence type="ECO:0000313" key="2">
    <source>
        <dbReference type="EMBL" id="SDW62029.1"/>
    </source>
</evidence>
<feature type="transmembrane region" description="Helical" evidence="1">
    <location>
        <begin position="37"/>
        <end position="64"/>
    </location>
</feature>
<keyword evidence="1" id="KW-0472">Membrane</keyword>
<proteinExistence type="predicted"/>
<protein>
    <recommendedName>
        <fullName evidence="4">DUF2304 domain-containing protein</fullName>
    </recommendedName>
</protein>
<dbReference type="InterPro" id="IPR019277">
    <property type="entry name" value="DUF2304"/>
</dbReference>
<keyword evidence="1" id="KW-0812">Transmembrane</keyword>
<evidence type="ECO:0000313" key="3">
    <source>
        <dbReference type="Proteomes" id="UP000182429"/>
    </source>
</evidence>
<name>A0A1H2V251_9FIRM</name>